<accession>A0AAI8YUZ8</accession>
<dbReference type="Proteomes" id="UP001296104">
    <property type="component" value="Unassembled WGS sequence"/>
</dbReference>
<evidence type="ECO:0000256" key="3">
    <source>
        <dbReference type="ARBA" id="ARBA00022741"/>
    </source>
</evidence>
<name>A0AAI8YUZ8_9PEZI</name>
<comment type="similarity">
    <text evidence="1">Belongs to the protein kinase superfamily. CMGC Ser/Thr protein kinase family. CDC2/CDKX subfamily.</text>
</comment>
<dbReference type="GO" id="GO:0005737">
    <property type="term" value="C:cytoplasm"/>
    <property type="evidence" value="ECO:0007669"/>
    <property type="project" value="TreeGrafter"/>
</dbReference>
<dbReference type="EMBL" id="CAVMBE010000011">
    <property type="protein sequence ID" value="CAK3902839.1"/>
    <property type="molecule type" value="Genomic_DNA"/>
</dbReference>
<dbReference type="AlphaFoldDB" id="A0AAI8YUZ8"/>
<evidence type="ECO:0000259" key="7">
    <source>
        <dbReference type="PROSITE" id="PS50011"/>
    </source>
</evidence>
<evidence type="ECO:0000256" key="4">
    <source>
        <dbReference type="ARBA" id="ARBA00022840"/>
    </source>
</evidence>
<dbReference type="SUPFAM" id="SSF56112">
    <property type="entry name" value="Protein kinase-like (PK-like)"/>
    <property type="match status" value="1"/>
</dbReference>
<dbReference type="GO" id="GO:0010468">
    <property type="term" value="P:regulation of gene expression"/>
    <property type="evidence" value="ECO:0007669"/>
    <property type="project" value="TreeGrafter"/>
</dbReference>
<evidence type="ECO:0000256" key="6">
    <source>
        <dbReference type="ARBA" id="ARBA00048367"/>
    </source>
</evidence>
<feature type="domain" description="Protein kinase" evidence="7">
    <location>
        <begin position="102"/>
        <end position="400"/>
    </location>
</feature>
<dbReference type="InterPro" id="IPR050108">
    <property type="entry name" value="CDK"/>
</dbReference>
<dbReference type="PANTHER" id="PTHR24056">
    <property type="entry name" value="CELL DIVISION PROTEIN KINASE"/>
    <property type="match status" value="1"/>
</dbReference>
<comment type="catalytic activity">
    <reaction evidence="6">
        <text>L-seryl-[protein] + ATP = O-phospho-L-seryl-[protein] + ADP + H(+)</text>
        <dbReference type="Rhea" id="RHEA:17989"/>
        <dbReference type="Rhea" id="RHEA-COMP:9863"/>
        <dbReference type="Rhea" id="RHEA-COMP:11604"/>
        <dbReference type="ChEBI" id="CHEBI:15378"/>
        <dbReference type="ChEBI" id="CHEBI:29999"/>
        <dbReference type="ChEBI" id="CHEBI:30616"/>
        <dbReference type="ChEBI" id="CHEBI:83421"/>
        <dbReference type="ChEBI" id="CHEBI:456216"/>
        <dbReference type="EC" id="2.7.11.22"/>
    </reaction>
</comment>
<dbReference type="PROSITE" id="PS50011">
    <property type="entry name" value="PROTEIN_KINASE_DOM"/>
    <property type="match status" value="1"/>
</dbReference>
<organism evidence="8 9">
    <name type="scientific">Lecanosticta acicola</name>
    <dbReference type="NCBI Taxonomy" id="111012"/>
    <lineage>
        <taxon>Eukaryota</taxon>
        <taxon>Fungi</taxon>
        <taxon>Dikarya</taxon>
        <taxon>Ascomycota</taxon>
        <taxon>Pezizomycotina</taxon>
        <taxon>Dothideomycetes</taxon>
        <taxon>Dothideomycetidae</taxon>
        <taxon>Mycosphaerellales</taxon>
        <taxon>Mycosphaerellaceae</taxon>
        <taxon>Lecanosticta</taxon>
    </lineage>
</organism>
<proteinExistence type="inferred from homology"/>
<evidence type="ECO:0000313" key="8">
    <source>
        <dbReference type="EMBL" id="CAK3902839.1"/>
    </source>
</evidence>
<dbReference type="GO" id="GO:0010389">
    <property type="term" value="P:regulation of G2/M transition of mitotic cell cycle"/>
    <property type="evidence" value="ECO:0007669"/>
    <property type="project" value="TreeGrafter"/>
</dbReference>
<keyword evidence="9" id="KW-1185">Reference proteome</keyword>
<dbReference type="InterPro" id="IPR008271">
    <property type="entry name" value="Ser/Thr_kinase_AS"/>
</dbReference>
<dbReference type="GO" id="GO:0000307">
    <property type="term" value="C:cyclin-dependent protein kinase holoenzyme complex"/>
    <property type="evidence" value="ECO:0007669"/>
    <property type="project" value="TreeGrafter"/>
</dbReference>
<dbReference type="Gene3D" id="3.30.200.20">
    <property type="entry name" value="Phosphorylase Kinase, domain 1"/>
    <property type="match status" value="1"/>
</dbReference>
<keyword evidence="8" id="KW-0418">Kinase</keyword>
<dbReference type="PROSITE" id="PS00108">
    <property type="entry name" value="PROTEIN_KINASE_ST"/>
    <property type="match status" value="1"/>
</dbReference>
<keyword evidence="8" id="KW-0808">Transferase</keyword>
<dbReference type="GO" id="GO:0004693">
    <property type="term" value="F:cyclin-dependent protein serine/threonine kinase activity"/>
    <property type="evidence" value="ECO:0007669"/>
    <property type="project" value="UniProtKB-EC"/>
</dbReference>
<evidence type="ECO:0000256" key="2">
    <source>
        <dbReference type="ARBA" id="ARBA00012425"/>
    </source>
</evidence>
<protein>
    <recommendedName>
        <fullName evidence="2">cyclin-dependent kinase</fullName>
        <ecNumber evidence="2">2.7.11.22</ecNumber>
    </recommendedName>
</protein>
<dbReference type="GO" id="GO:0005524">
    <property type="term" value="F:ATP binding"/>
    <property type="evidence" value="ECO:0007669"/>
    <property type="project" value="UniProtKB-KW"/>
</dbReference>
<gene>
    <name evidence="8" type="ORF">LECACI_7A002489</name>
</gene>
<keyword evidence="4" id="KW-0067">ATP-binding</keyword>
<sequence>MADDWRKSVSFSDRLSATSEIAAAYKTANPGCQSSEASKFARSKEETARKEALSLQEYHQICAKTVRLLVSSVESKKPIEDHHVEEHIFPNLPHTGAIIGKYIDAEHFADGLFSEVFRAADPDAQSSHGTPRVVALKMTTPGMERPPHDSEREVRILKGISTAQENNIIVLIETFRQAGGHLVLVFPYMPHGLDLLLRNRRLTPASRRTVLGGLFKGLAFLHSQGIIHRDIKPDNILLSTLEGPAYIADFGIAWSSTDAGSEPADRKIHDVGTTSYRPPELLFGSSSYNEKLDMWAAGCVAAQVVCLNRQTLFDAGDVGSELALIRSIFQTLGTPDETVWPEAERLPDWGKMNFTKYPGKKWEDILPDVEAEGRDLVKQLVVFETADRLSAEDARKHPYVQ</sequence>
<dbReference type="InterPro" id="IPR011009">
    <property type="entry name" value="Kinase-like_dom_sf"/>
</dbReference>
<evidence type="ECO:0000313" key="9">
    <source>
        <dbReference type="Proteomes" id="UP001296104"/>
    </source>
</evidence>
<reference evidence="8" key="1">
    <citation type="submission" date="2023-11" db="EMBL/GenBank/DDBJ databases">
        <authorList>
            <person name="Alioto T."/>
            <person name="Alioto T."/>
            <person name="Gomez Garrido J."/>
        </authorList>
    </citation>
    <scope>NUCLEOTIDE SEQUENCE</scope>
</reference>
<dbReference type="GO" id="GO:0000082">
    <property type="term" value="P:G1/S transition of mitotic cell cycle"/>
    <property type="evidence" value="ECO:0007669"/>
    <property type="project" value="TreeGrafter"/>
</dbReference>
<dbReference type="EC" id="2.7.11.22" evidence="2"/>
<evidence type="ECO:0000256" key="5">
    <source>
        <dbReference type="ARBA" id="ARBA00047811"/>
    </source>
</evidence>
<dbReference type="PANTHER" id="PTHR24056:SF576">
    <property type="entry name" value="SERINE_THREONINE-PROTEIN KINASE CSK1"/>
    <property type="match status" value="1"/>
</dbReference>
<dbReference type="GO" id="GO:0007165">
    <property type="term" value="P:signal transduction"/>
    <property type="evidence" value="ECO:0007669"/>
    <property type="project" value="TreeGrafter"/>
</dbReference>
<dbReference type="Gene3D" id="1.10.510.10">
    <property type="entry name" value="Transferase(Phosphotransferase) domain 1"/>
    <property type="match status" value="1"/>
</dbReference>
<evidence type="ECO:0000256" key="1">
    <source>
        <dbReference type="ARBA" id="ARBA00006485"/>
    </source>
</evidence>
<dbReference type="SMART" id="SM00220">
    <property type="entry name" value="S_TKc"/>
    <property type="match status" value="1"/>
</dbReference>
<dbReference type="GO" id="GO:0030332">
    <property type="term" value="F:cyclin binding"/>
    <property type="evidence" value="ECO:0007669"/>
    <property type="project" value="TreeGrafter"/>
</dbReference>
<comment type="catalytic activity">
    <reaction evidence="5">
        <text>L-threonyl-[protein] + ATP = O-phospho-L-threonyl-[protein] + ADP + H(+)</text>
        <dbReference type="Rhea" id="RHEA:46608"/>
        <dbReference type="Rhea" id="RHEA-COMP:11060"/>
        <dbReference type="Rhea" id="RHEA-COMP:11605"/>
        <dbReference type="ChEBI" id="CHEBI:15378"/>
        <dbReference type="ChEBI" id="CHEBI:30013"/>
        <dbReference type="ChEBI" id="CHEBI:30616"/>
        <dbReference type="ChEBI" id="CHEBI:61977"/>
        <dbReference type="ChEBI" id="CHEBI:456216"/>
        <dbReference type="EC" id="2.7.11.22"/>
    </reaction>
</comment>
<dbReference type="InterPro" id="IPR000719">
    <property type="entry name" value="Prot_kinase_dom"/>
</dbReference>
<dbReference type="GO" id="GO:0005634">
    <property type="term" value="C:nucleus"/>
    <property type="evidence" value="ECO:0007669"/>
    <property type="project" value="TreeGrafter"/>
</dbReference>
<comment type="caution">
    <text evidence="8">The sequence shown here is derived from an EMBL/GenBank/DDBJ whole genome shotgun (WGS) entry which is preliminary data.</text>
</comment>
<dbReference type="Pfam" id="PF00069">
    <property type="entry name" value="Pkinase"/>
    <property type="match status" value="1"/>
</dbReference>
<keyword evidence="3" id="KW-0547">Nucleotide-binding</keyword>